<reference evidence="1" key="1">
    <citation type="journal article" date="2021" name="PeerJ">
        <title>Extensive microbial diversity within the chicken gut microbiome revealed by metagenomics and culture.</title>
        <authorList>
            <person name="Gilroy R."/>
            <person name="Ravi A."/>
            <person name="Getino M."/>
            <person name="Pursley I."/>
            <person name="Horton D.L."/>
            <person name="Alikhan N.F."/>
            <person name="Baker D."/>
            <person name="Gharbi K."/>
            <person name="Hall N."/>
            <person name="Watson M."/>
            <person name="Adriaenssens E.M."/>
            <person name="Foster-Nyarko E."/>
            <person name="Jarju S."/>
            <person name="Secka A."/>
            <person name="Antonio M."/>
            <person name="Oren A."/>
            <person name="Chaudhuri R.R."/>
            <person name="La Ragione R."/>
            <person name="Hildebrand F."/>
            <person name="Pallen M.J."/>
        </authorList>
    </citation>
    <scope>NUCLEOTIDE SEQUENCE</scope>
    <source>
        <strain evidence="1">ChiSxjej6B18-287</strain>
    </source>
</reference>
<accession>A0A9D2N685</accession>
<dbReference type="AlphaFoldDB" id="A0A9D2N685"/>
<proteinExistence type="predicted"/>
<evidence type="ECO:0000313" key="1">
    <source>
        <dbReference type="EMBL" id="HJC10464.1"/>
    </source>
</evidence>
<gene>
    <name evidence="1" type="ORF">H9935_06565</name>
</gene>
<reference evidence="1" key="2">
    <citation type="submission" date="2021-04" db="EMBL/GenBank/DDBJ databases">
        <authorList>
            <person name="Gilroy R."/>
        </authorList>
    </citation>
    <scope>NUCLEOTIDE SEQUENCE</scope>
    <source>
        <strain evidence="1">ChiSxjej6B18-287</strain>
    </source>
</reference>
<name>A0A9D2N685_9FIRM</name>
<evidence type="ECO:0000313" key="2">
    <source>
        <dbReference type="Proteomes" id="UP000823893"/>
    </source>
</evidence>
<protein>
    <submittedName>
        <fullName evidence="1">Uncharacterized protein</fullName>
    </submittedName>
</protein>
<sequence>MEYVSMKPYSKTQGRREYLYCRFYREAFTAARAAGLREGGSGYREDGS</sequence>
<comment type="caution">
    <text evidence="1">The sequence shown here is derived from an EMBL/GenBank/DDBJ whole genome shotgun (WGS) entry which is preliminary data.</text>
</comment>
<dbReference type="Proteomes" id="UP000823893">
    <property type="component" value="Unassembled WGS sequence"/>
</dbReference>
<organism evidence="1 2">
    <name type="scientific">Candidatus Blautia merdigallinarum</name>
    <dbReference type="NCBI Taxonomy" id="2838495"/>
    <lineage>
        <taxon>Bacteria</taxon>
        <taxon>Bacillati</taxon>
        <taxon>Bacillota</taxon>
        <taxon>Clostridia</taxon>
        <taxon>Lachnospirales</taxon>
        <taxon>Lachnospiraceae</taxon>
        <taxon>Blautia</taxon>
    </lineage>
</organism>
<dbReference type="EMBL" id="DWWV01000082">
    <property type="protein sequence ID" value="HJC10464.1"/>
    <property type="molecule type" value="Genomic_DNA"/>
</dbReference>